<accession>A0A0E9V5P4</accession>
<name>A0A0E9V5P4_ANGAN</name>
<dbReference type="EMBL" id="GBXM01035138">
    <property type="protein sequence ID" value="JAH73439.1"/>
    <property type="molecule type" value="Transcribed_RNA"/>
</dbReference>
<sequence length="38" mass="4485">MHLSFAKILNSLPYKYRTFCNLLTTSLEITPRFNSHNI</sequence>
<reference evidence="1" key="2">
    <citation type="journal article" date="2015" name="Fish Shellfish Immunol.">
        <title>Early steps in the European eel (Anguilla anguilla)-Vibrio vulnificus interaction in the gills: Role of the RtxA13 toxin.</title>
        <authorList>
            <person name="Callol A."/>
            <person name="Pajuelo D."/>
            <person name="Ebbesson L."/>
            <person name="Teles M."/>
            <person name="MacKenzie S."/>
            <person name="Amaro C."/>
        </authorList>
    </citation>
    <scope>NUCLEOTIDE SEQUENCE</scope>
</reference>
<protein>
    <submittedName>
        <fullName evidence="1">Uncharacterized protein</fullName>
    </submittedName>
</protein>
<evidence type="ECO:0000313" key="1">
    <source>
        <dbReference type="EMBL" id="JAH73439.1"/>
    </source>
</evidence>
<dbReference type="AlphaFoldDB" id="A0A0E9V5P4"/>
<organism evidence="1">
    <name type="scientific">Anguilla anguilla</name>
    <name type="common">European freshwater eel</name>
    <name type="synonym">Muraena anguilla</name>
    <dbReference type="NCBI Taxonomy" id="7936"/>
    <lineage>
        <taxon>Eukaryota</taxon>
        <taxon>Metazoa</taxon>
        <taxon>Chordata</taxon>
        <taxon>Craniata</taxon>
        <taxon>Vertebrata</taxon>
        <taxon>Euteleostomi</taxon>
        <taxon>Actinopterygii</taxon>
        <taxon>Neopterygii</taxon>
        <taxon>Teleostei</taxon>
        <taxon>Anguilliformes</taxon>
        <taxon>Anguillidae</taxon>
        <taxon>Anguilla</taxon>
    </lineage>
</organism>
<proteinExistence type="predicted"/>
<dbReference type="EMBL" id="GBXM01053003">
    <property type="protein sequence ID" value="JAH55574.1"/>
    <property type="molecule type" value="Transcribed_RNA"/>
</dbReference>
<reference evidence="1" key="1">
    <citation type="submission" date="2014-11" db="EMBL/GenBank/DDBJ databases">
        <authorList>
            <person name="Amaro Gonzalez C."/>
        </authorList>
    </citation>
    <scope>NUCLEOTIDE SEQUENCE</scope>
</reference>